<dbReference type="Pfam" id="PF02656">
    <property type="entry name" value="DUF202"/>
    <property type="match status" value="1"/>
</dbReference>
<proteinExistence type="predicted"/>
<sequence>MKREAQKLFKYLRTKPVPVNTREILALERTKLANERTLLAYIKASLYLLLGGLALLGLDDFQSIRWLGYVALVVCVVFLGVGVMRYIVLNRRLYKWHRVLFTDTIPEDQDKNKEGKASK</sequence>
<evidence type="ECO:0000256" key="1">
    <source>
        <dbReference type="ARBA" id="ARBA00004127"/>
    </source>
</evidence>
<dbReference type="InterPro" id="IPR003807">
    <property type="entry name" value="DUF202"/>
</dbReference>
<name>A0A2U0I5D4_9FLAO</name>
<evidence type="ECO:0000256" key="5">
    <source>
        <dbReference type="SAM" id="Phobius"/>
    </source>
</evidence>
<reference evidence="7 8" key="1">
    <citation type="submission" date="2018-04" db="EMBL/GenBank/DDBJ databases">
        <title>Marixanthomonas spongiae HN-E44 sp. nov., isolated from a marine sponge.</title>
        <authorList>
            <person name="Luo L."/>
            <person name="Zhuang L."/>
        </authorList>
    </citation>
    <scope>NUCLEOTIDE SEQUENCE [LARGE SCALE GENOMIC DNA]</scope>
    <source>
        <strain evidence="7 8">HN-E44</strain>
    </source>
</reference>
<keyword evidence="2 5" id="KW-0812">Transmembrane</keyword>
<dbReference type="EMBL" id="QEHR01000002">
    <property type="protein sequence ID" value="PVW16309.1"/>
    <property type="molecule type" value="Genomic_DNA"/>
</dbReference>
<keyword evidence="3 5" id="KW-1133">Transmembrane helix</keyword>
<feature type="transmembrane region" description="Helical" evidence="5">
    <location>
        <begin position="38"/>
        <end position="58"/>
    </location>
</feature>
<protein>
    <submittedName>
        <fullName evidence="7">DUF202 domain-containing protein</fullName>
    </submittedName>
</protein>
<dbReference type="AlphaFoldDB" id="A0A2U0I5D4"/>
<feature type="domain" description="DUF202" evidence="6">
    <location>
        <begin position="29"/>
        <end position="91"/>
    </location>
</feature>
<evidence type="ECO:0000256" key="2">
    <source>
        <dbReference type="ARBA" id="ARBA00022692"/>
    </source>
</evidence>
<keyword evidence="4 5" id="KW-0472">Membrane</keyword>
<gene>
    <name evidence="7" type="ORF">DDV96_03335</name>
</gene>
<dbReference type="RefSeq" id="WP_116693326.1">
    <property type="nucleotide sequence ID" value="NZ_QEHR01000002.1"/>
</dbReference>
<dbReference type="OrthoDB" id="965828at2"/>
<organism evidence="7 8">
    <name type="scientific">Marixanthomonas spongiae</name>
    <dbReference type="NCBI Taxonomy" id="2174845"/>
    <lineage>
        <taxon>Bacteria</taxon>
        <taxon>Pseudomonadati</taxon>
        <taxon>Bacteroidota</taxon>
        <taxon>Flavobacteriia</taxon>
        <taxon>Flavobacteriales</taxon>
        <taxon>Flavobacteriaceae</taxon>
        <taxon>Marixanthomonas</taxon>
    </lineage>
</organism>
<accession>A0A2U0I5D4</accession>
<keyword evidence="8" id="KW-1185">Reference proteome</keyword>
<feature type="transmembrane region" description="Helical" evidence="5">
    <location>
        <begin position="64"/>
        <end position="88"/>
    </location>
</feature>
<dbReference type="GO" id="GO:0012505">
    <property type="term" value="C:endomembrane system"/>
    <property type="evidence" value="ECO:0007669"/>
    <property type="project" value="UniProtKB-SubCell"/>
</dbReference>
<comment type="subcellular location">
    <subcellularLocation>
        <location evidence="1">Endomembrane system</location>
        <topology evidence="1">Multi-pass membrane protein</topology>
    </subcellularLocation>
</comment>
<evidence type="ECO:0000256" key="4">
    <source>
        <dbReference type="ARBA" id="ARBA00023136"/>
    </source>
</evidence>
<dbReference type="Proteomes" id="UP000245962">
    <property type="component" value="Unassembled WGS sequence"/>
</dbReference>
<evidence type="ECO:0000259" key="6">
    <source>
        <dbReference type="Pfam" id="PF02656"/>
    </source>
</evidence>
<evidence type="ECO:0000256" key="3">
    <source>
        <dbReference type="ARBA" id="ARBA00022989"/>
    </source>
</evidence>
<evidence type="ECO:0000313" key="7">
    <source>
        <dbReference type="EMBL" id="PVW16309.1"/>
    </source>
</evidence>
<evidence type="ECO:0000313" key="8">
    <source>
        <dbReference type="Proteomes" id="UP000245962"/>
    </source>
</evidence>
<comment type="caution">
    <text evidence="7">The sequence shown here is derived from an EMBL/GenBank/DDBJ whole genome shotgun (WGS) entry which is preliminary data.</text>
</comment>